<keyword evidence="3 6" id="KW-0812">Transmembrane</keyword>
<dbReference type="PROSITE" id="PS50850">
    <property type="entry name" value="MFS"/>
    <property type="match status" value="1"/>
</dbReference>
<dbReference type="RefSeq" id="WP_130857183.1">
    <property type="nucleotide sequence ID" value="NZ_JBHLWO010000007.1"/>
</dbReference>
<feature type="transmembrane region" description="Helical" evidence="6">
    <location>
        <begin position="164"/>
        <end position="185"/>
    </location>
</feature>
<keyword evidence="2" id="KW-0813">Transport</keyword>
<protein>
    <submittedName>
        <fullName evidence="8">MFS transporter</fullName>
    </submittedName>
</protein>
<evidence type="ECO:0000256" key="5">
    <source>
        <dbReference type="ARBA" id="ARBA00023136"/>
    </source>
</evidence>
<feature type="transmembrane region" description="Helical" evidence="6">
    <location>
        <begin position="12"/>
        <end position="31"/>
    </location>
</feature>
<evidence type="ECO:0000313" key="8">
    <source>
        <dbReference type="EMBL" id="MFC0321827.1"/>
    </source>
</evidence>
<keyword evidence="9" id="KW-1185">Reference proteome</keyword>
<keyword evidence="5 6" id="KW-0472">Membrane</keyword>
<dbReference type="Proteomes" id="UP001589774">
    <property type="component" value="Unassembled WGS sequence"/>
</dbReference>
<evidence type="ECO:0000259" key="7">
    <source>
        <dbReference type="PROSITE" id="PS50850"/>
    </source>
</evidence>
<reference evidence="8 9" key="1">
    <citation type="submission" date="2024-09" db="EMBL/GenBank/DDBJ databases">
        <authorList>
            <person name="Sun Q."/>
            <person name="Mori K."/>
        </authorList>
    </citation>
    <scope>NUCLEOTIDE SEQUENCE [LARGE SCALE GENOMIC DNA]</scope>
    <source>
        <strain evidence="8 9">CCM 7765</strain>
    </source>
</reference>
<comment type="caution">
    <text evidence="8">The sequence shown here is derived from an EMBL/GenBank/DDBJ whole genome shotgun (WGS) entry which is preliminary data.</text>
</comment>
<feature type="transmembrane region" description="Helical" evidence="6">
    <location>
        <begin position="245"/>
        <end position="268"/>
    </location>
</feature>
<evidence type="ECO:0000256" key="6">
    <source>
        <dbReference type="SAM" id="Phobius"/>
    </source>
</evidence>
<evidence type="ECO:0000313" key="9">
    <source>
        <dbReference type="Proteomes" id="UP001589774"/>
    </source>
</evidence>
<feature type="domain" description="Major facilitator superfamily (MFS) profile" evidence="7">
    <location>
        <begin position="12"/>
        <end position="393"/>
    </location>
</feature>
<dbReference type="Pfam" id="PF07690">
    <property type="entry name" value="MFS_1"/>
    <property type="match status" value="1"/>
</dbReference>
<dbReference type="SUPFAM" id="SSF103473">
    <property type="entry name" value="MFS general substrate transporter"/>
    <property type="match status" value="1"/>
</dbReference>
<comment type="subcellular location">
    <subcellularLocation>
        <location evidence="1">Membrane</location>
        <topology evidence="1">Multi-pass membrane protein</topology>
    </subcellularLocation>
</comment>
<evidence type="ECO:0000256" key="1">
    <source>
        <dbReference type="ARBA" id="ARBA00004141"/>
    </source>
</evidence>
<evidence type="ECO:0000256" key="3">
    <source>
        <dbReference type="ARBA" id="ARBA00022692"/>
    </source>
</evidence>
<keyword evidence="4 6" id="KW-1133">Transmembrane helix</keyword>
<dbReference type="Gene3D" id="1.20.1720.10">
    <property type="entry name" value="Multidrug resistance protein D"/>
    <property type="match status" value="1"/>
</dbReference>
<feature type="transmembrane region" description="Helical" evidence="6">
    <location>
        <begin position="78"/>
        <end position="97"/>
    </location>
</feature>
<feature type="transmembrane region" description="Helical" evidence="6">
    <location>
        <begin position="103"/>
        <end position="124"/>
    </location>
</feature>
<gene>
    <name evidence="8" type="ORF">ACFFI0_26170</name>
</gene>
<organism evidence="8 9">
    <name type="scientific">Olivibacter oleidegradans</name>
    <dbReference type="NCBI Taxonomy" id="760123"/>
    <lineage>
        <taxon>Bacteria</taxon>
        <taxon>Pseudomonadati</taxon>
        <taxon>Bacteroidota</taxon>
        <taxon>Sphingobacteriia</taxon>
        <taxon>Sphingobacteriales</taxon>
        <taxon>Sphingobacteriaceae</taxon>
        <taxon>Olivibacter</taxon>
    </lineage>
</organism>
<dbReference type="InterPro" id="IPR036259">
    <property type="entry name" value="MFS_trans_sf"/>
</dbReference>
<feature type="transmembrane region" description="Helical" evidence="6">
    <location>
        <begin position="337"/>
        <end position="357"/>
    </location>
</feature>
<accession>A0ABV6HSG0</accession>
<feature type="transmembrane region" description="Helical" evidence="6">
    <location>
        <begin position="280"/>
        <end position="298"/>
    </location>
</feature>
<feature type="transmembrane region" description="Helical" evidence="6">
    <location>
        <begin position="43"/>
        <end position="66"/>
    </location>
</feature>
<dbReference type="InterPro" id="IPR011701">
    <property type="entry name" value="MFS"/>
</dbReference>
<dbReference type="PANTHER" id="PTHR23502:SF132">
    <property type="entry name" value="POLYAMINE TRANSPORTER 2-RELATED"/>
    <property type="match status" value="1"/>
</dbReference>
<dbReference type="InterPro" id="IPR020846">
    <property type="entry name" value="MFS_dom"/>
</dbReference>
<dbReference type="PANTHER" id="PTHR23502">
    <property type="entry name" value="MAJOR FACILITATOR SUPERFAMILY"/>
    <property type="match status" value="1"/>
</dbReference>
<dbReference type="EMBL" id="JBHLWO010000007">
    <property type="protein sequence ID" value="MFC0321827.1"/>
    <property type="molecule type" value="Genomic_DNA"/>
</dbReference>
<feature type="transmembrane region" description="Helical" evidence="6">
    <location>
        <begin position="369"/>
        <end position="389"/>
    </location>
</feature>
<feature type="transmembrane region" description="Helical" evidence="6">
    <location>
        <begin position="136"/>
        <end position="158"/>
    </location>
</feature>
<proteinExistence type="predicted"/>
<name>A0ABV6HSG0_9SPHI</name>
<feature type="transmembrane region" description="Helical" evidence="6">
    <location>
        <begin position="304"/>
        <end position="325"/>
    </location>
</feature>
<evidence type="ECO:0000256" key="4">
    <source>
        <dbReference type="ARBA" id="ARBA00022989"/>
    </source>
</evidence>
<feature type="transmembrane region" description="Helical" evidence="6">
    <location>
        <begin position="216"/>
        <end position="239"/>
    </location>
</feature>
<evidence type="ECO:0000256" key="2">
    <source>
        <dbReference type="ARBA" id="ARBA00022448"/>
    </source>
</evidence>
<sequence>MKLYNSKFEKISTISTFILIPLSGLVTDVYIPSFPEMQSVFQTSAAGIQLTLSCFLISYGITMFVAGSVVDSFGRYRIILGALLLFALSNFSIAYVHNLYFLYAIRVLQGILTALIVVAKRAFLVDIYTGEKLKHYMGLLSVVWSLGPITAPFLGGYLQSYWGWTSNFIFLGVYALFSFTLEYIFCGEAMRQAQAFRMPTIIASYRKVLGTKEFSLGLFVLAASYSMVLIFGMTAPFIIEEQFHLSSVVTGYCALISGLGLFVGGMLAKQLTSRPLLMKLRIANFSECMIALLMFFVGTLFTNLYVLMLFVFSMHVCAGFMYNVYFTFCLTRFPQNAGISSGITSGGSYLITSVLSYSTISLVKVSSQSTLAICYFAMAVVTFSLLQVLKKIRMSGVD</sequence>